<dbReference type="PROSITE" id="PS50021">
    <property type="entry name" value="CH"/>
    <property type="match status" value="2"/>
</dbReference>
<evidence type="ECO:0000313" key="9">
    <source>
        <dbReference type="EMBL" id="CAG9806488.1"/>
    </source>
</evidence>
<dbReference type="SUPFAM" id="SSF81296">
    <property type="entry name" value="E set domains"/>
    <property type="match status" value="22"/>
</dbReference>
<dbReference type="EMBL" id="OU895879">
    <property type="protein sequence ID" value="CAG9806488.1"/>
    <property type="molecule type" value="Genomic_DNA"/>
</dbReference>
<feature type="domain" description="Calponin-homology (CH)" evidence="8">
    <location>
        <begin position="165"/>
        <end position="268"/>
    </location>
</feature>
<evidence type="ECO:0000259" key="8">
    <source>
        <dbReference type="PROSITE" id="PS50021"/>
    </source>
</evidence>
<evidence type="ECO:0000256" key="1">
    <source>
        <dbReference type="ARBA" id="ARBA00004245"/>
    </source>
</evidence>
<dbReference type="PANTHER" id="PTHR38537">
    <property type="entry name" value="JITTERBUG, ISOFORM N"/>
    <property type="match status" value="1"/>
</dbReference>
<dbReference type="Gene3D" id="1.10.418.10">
    <property type="entry name" value="Calponin-like domain"/>
    <property type="match status" value="2"/>
</dbReference>
<keyword evidence="6" id="KW-0206">Cytoskeleton</keyword>
<evidence type="ECO:0000256" key="4">
    <source>
        <dbReference type="ARBA" id="ARBA00022737"/>
    </source>
</evidence>
<dbReference type="InterPro" id="IPR044801">
    <property type="entry name" value="Filamin"/>
</dbReference>
<dbReference type="SMART" id="SM00557">
    <property type="entry name" value="IG_FLMN"/>
    <property type="match status" value="22"/>
</dbReference>
<dbReference type="FunFam" id="1.10.418.10:FF:000008">
    <property type="entry name" value="Filamin-B isoform C"/>
    <property type="match status" value="1"/>
</dbReference>
<keyword evidence="5" id="KW-0009">Actin-binding</keyword>
<evidence type="ECO:0000256" key="5">
    <source>
        <dbReference type="ARBA" id="ARBA00023203"/>
    </source>
</evidence>
<dbReference type="OrthoDB" id="5334309at2759"/>
<dbReference type="Pfam" id="PF00630">
    <property type="entry name" value="Filamin"/>
    <property type="match status" value="22"/>
</dbReference>
<evidence type="ECO:0000256" key="6">
    <source>
        <dbReference type="ARBA" id="ARBA00023212"/>
    </source>
</evidence>
<evidence type="ECO:0000256" key="3">
    <source>
        <dbReference type="ARBA" id="ARBA00022490"/>
    </source>
</evidence>
<feature type="repeat" description="Filamin" evidence="7">
    <location>
        <begin position="1909"/>
        <end position="2001"/>
    </location>
</feature>
<dbReference type="InterPro" id="IPR001298">
    <property type="entry name" value="Filamin/ABP280_rpt"/>
</dbReference>
<dbReference type="InterPro" id="IPR001715">
    <property type="entry name" value="CH_dom"/>
</dbReference>
<gene>
    <name evidence="9" type="ORF">CHIRRI_LOCUS9344</name>
</gene>
<keyword evidence="10" id="KW-1185">Reference proteome</keyword>
<feature type="repeat" description="Filamin" evidence="7">
    <location>
        <begin position="1252"/>
        <end position="1350"/>
    </location>
</feature>
<protein>
    <recommendedName>
        <fullName evidence="8">Calponin-homology (CH) domain-containing protein</fullName>
    </recommendedName>
</protein>
<dbReference type="GO" id="GO:0030036">
    <property type="term" value="P:actin cytoskeleton organization"/>
    <property type="evidence" value="ECO:0007669"/>
    <property type="project" value="InterPro"/>
</dbReference>
<feature type="repeat" description="Filamin" evidence="7">
    <location>
        <begin position="2291"/>
        <end position="2382"/>
    </location>
</feature>
<dbReference type="InterPro" id="IPR014756">
    <property type="entry name" value="Ig_E-set"/>
</dbReference>
<feature type="repeat" description="Filamin" evidence="7">
    <location>
        <begin position="2217"/>
        <end position="2289"/>
    </location>
</feature>
<feature type="repeat" description="Filamin" evidence="7">
    <location>
        <begin position="1353"/>
        <end position="1448"/>
    </location>
</feature>
<feature type="repeat" description="Filamin" evidence="7">
    <location>
        <begin position="1154"/>
        <end position="1246"/>
    </location>
</feature>
<dbReference type="FunFam" id="2.60.40.10:FF:000007">
    <property type="entry name" value="Filamin-B isoform C"/>
    <property type="match status" value="2"/>
</dbReference>
<sequence>MAQPQALGDFLQSQSVQPRDYCDIEEEMIEAERDLAEDAEWKRIQQNTFTRWANEHLKIIDKTLMSLETDLSDGLALIALVEVLSQKKMSKHNKRPTFRSQKLENVSVALKFLEREGIKIINIDSTDIVDCKLKLILGLIWLLILHYSISMPMWDSDTEAPNDKQTPKQRLLNWVKNRVPELPIHNFTTDWNDGKAIGALVDNVAPGLCPDWESWDPKDALQNATEAMGLADDWLGVRQLIKPDEMTNPNIDEQSMMTYLSQYPSAKLKGGAPIRQRTNPNSVPPPRVRCYGPGIEPSGPIVGAPANFTVETFSAGKGNVEVTVLNPNGLPEQVDCRFNNDKALTYSVSYIPKMEGQHKVVVNFNGRDVPKSPFDVKVEGVAGNAELVTASGPGLQADGVMVKRPTYFDIHTKDAGKGVPEVIILDPQGHKTSVAAKVRQIENNLWRCDYTPGAVGLHSVNVFYAGKAIPNSPFGVRVAPTSDSKKVRAFGRGLQPTGVRIGDVADFRISTEGAGDGVPHVQILGPGGQNTQFELKGINNSTFDGYYKPTKEGRYRVMITFAGQEIPKSPFDVVVGPKKESSIKAFGPGLHSGIVNKPARFVVETNGETGALGFSVAGPSQAKIECHDNGDGSALVTYHPTAPGEYAVHILCDEEDIPKSPFMSQVIVSPSDIHPESVKVYGQGIEPNSVDVGKKTQFTIDHKQAGVAPLEVKVSDSIGRPVAVQVVETSENVKQVYYTATTTKPLTVEVNYGGVAVPNSPFRIYANAPLDPSKVQVFGPFVDNPDVKPNQATHFIIDAAEAGNGDLEVSVINDATKQAVPVNLIDNEDNTYTVEITPETPGTYTTNLTYGGLKVPFNKKTVITSAQTSTVDVSKVQVEGLEQTAPVNSLQQFRIVTNDVKAADLQVTITSPSGNRLKAHIINTEDGFLVNFTPTQVGQYLLFITFGGIPLLTEPYLLHCLKESDPKKVFATGPGLHSGIVNKPAEFIIDTRAAGQGALGVTVEGPSECHLNCRDNGDGTCNIAYWPTECGHYTVNVTFNDYHITGSPFQVMIYPVPNLERVTVCGTGIEMHGVVMNGQTEFKVDMAKLGQKIDTSKLTCSITAPSGKNVPSKIISTNEVFKILYTPFEAGRHTIELSYDNVPVPGSPFVIHVKSGCDPSRCKAFGAGLQGGQINQKAKFTVSTREAGIGGLSFAIEGPSEAKMSCVDNRDGSCDVEFLPTEPGVYDISVRFADKHIPGSPFKILIDGPTQVLTGDYRSVKLYGPAVETLQVYEGIPASFFINVENAGAGLIGVEMVSSEGGAVENYEVEERGDGNYLVTFIPPKQNTTITAKVSFAKQNVPHSPFVMRVLPPVAIKSGNLVMSGDISKKSLNASVPASFQVDTSKAGNGEIRVVIANPQGKPLIPKLERGADGKYSVSFVPDELGPYNVSVLYAGKEIEGSPFILESNASGDANKCKFVNNAAEKVIFGKKNRLTVDAREAGAGNVTCRINKSSDGKAIDTEIVEKDGFFDIFYMLTEPGTYDVDVKFGGKQVPNGLMRMTAVESLSSSEELQEVTAIEKHTKVSYSKEEYTESTVRETNKYTQIQSSLDQFLNTERDHTNNYITSNGVETKKNGHYYHTNGKQEEEQFKQEVVETLHSSHKEEEHTFRSFTLDKLVISNSVNSLTHNIEADVKMPSGNIDKPTIEDNHDGTVSIRYDPREEGAHELTLKYNGENVQGSPFKFYVDSISSGFVTAYGPGLTHGVTGESVFFTISTKGAGAGGLSMAVEGPSKAEISYKDNKDGTVAVSYLPTAPGEYKISVRFGDKNIKGSPFFAKITGEGRKRNQISVGSCSEVTFPGKISDNDLRSLNASIQSPSGLEEPCFLKRMPSGNIGISFTPREAGEHIVSVKRLGKHINNSPFKVNVAEREVGDAKKVKVSGEALEEGVTHAENFFTVDTRNAGYGGLSLSIEGPSKAEIVCQDKEDGTLNISYKPTEPGYYVVNLKFADHHVEGSPFTVKVVGDGTNRKREKIQRQREAVPVTEVGSQCKLSFKLPGITSFDLSAQVTSPGNVTEDAEMQEIEDGLYSVFFVPKELGIHTVSVRYKEMHIPGSPFQFTVGPLRDTGAHLVKAGGPGLDHGEVGEKNEFNVWTREAGGGTLAISVEGPSKAEIDFRDRKDGSCDVSYVVSELGDYRVGIKFNDRHIPDSPFKVYIQPSMIEAHKLEVAQFPDGPVQPDKPAQFIVRKNGAQGALDAKVVAPSNTEDDCFIQLMDPDNYSVRFYPRENGIHAIHTKFNGVHIPGSPFRIKVGKDDADPASVHASGDGLHEGKTGQKGVFIIDTCNAGCGLLSVTMDGPSKVSMDCTEVEEGYKVRYTPLLPGDYYCTIKYNHCHIVGSPYKIVVDGEKLADGGGQETTTVNVDTVVKFAKTGKSTGPFIPVFNSDANKVQAKGLALKKAYIGKQNNFTVNCSNAGNNILYVGMYGPKGPCEECYIKHTGRNNYSINYVVREKGEYVLMVKWGEEHVPGSPYRVEC</sequence>
<feature type="repeat" description="Filamin" evidence="7">
    <location>
        <begin position="1816"/>
        <end position="1906"/>
    </location>
</feature>
<dbReference type="Gene3D" id="2.60.40.10">
    <property type="entry name" value="Immunoglobulins"/>
    <property type="match status" value="22"/>
</dbReference>
<feature type="repeat" description="Filamin" evidence="7">
    <location>
        <begin position="479"/>
        <end position="575"/>
    </location>
</feature>
<feature type="repeat" description="Filamin" evidence="7">
    <location>
        <begin position="670"/>
        <end position="766"/>
    </location>
</feature>
<comment type="subcellular location">
    <subcellularLocation>
        <location evidence="1">Cytoplasm</location>
        <location evidence="1">Cytoskeleton</location>
    </subcellularLocation>
</comment>
<dbReference type="PROSITE" id="PS00020">
    <property type="entry name" value="ACTININ_2"/>
    <property type="match status" value="1"/>
</dbReference>
<feature type="repeat" description="Filamin" evidence="7">
    <location>
        <begin position="868"/>
        <end position="960"/>
    </location>
</feature>
<dbReference type="Proteomes" id="UP001153620">
    <property type="component" value="Chromosome 3"/>
</dbReference>
<evidence type="ECO:0000256" key="2">
    <source>
        <dbReference type="ARBA" id="ARBA00009238"/>
    </source>
</evidence>
<feature type="repeat" description="Filamin" evidence="7">
    <location>
        <begin position="280"/>
        <end position="378"/>
    </location>
</feature>
<feature type="repeat" description="Filamin" evidence="7">
    <location>
        <begin position="380"/>
        <end position="478"/>
    </location>
</feature>
<feature type="repeat" description="Filamin" evidence="7">
    <location>
        <begin position="2102"/>
        <end position="2194"/>
    </location>
</feature>
<proteinExistence type="inferred from homology"/>
<evidence type="ECO:0000256" key="7">
    <source>
        <dbReference type="PROSITE-ProRule" id="PRU00087"/>
    </source>
</evidence>
<feature type="repeat" description="Filamin" evidence="7">
    <location>
        <begin position="1651"/>
        <end position="1726"/>
    </location>
</feature>
<dbReference type="SMART" id="SM00033">
    <property type="entry name" value="CH"/>
    <property type="match status" value="2"/>
</dbReference>
<feature type="repeat" description="Filamin" evidence="7">
    <location>
        <begin position="961"/>
        <end position="1053"/>
    </location>
</feature>
<comment type="similarity">
    <text evidence="2">Belongs to the filamin family.</text>
</comment>
<feature type="repeat" description="Filamin" evidence="7">
    <location>
        <begin position="1726"/>
        <end position="1818"/>
    </location>
</feature>
<dbReference type="InterPro" id="IPR017868">
    <property type="entry name" value="Filamin/ABP280_repeat-like"/>
</dbReference>
<dbReference type="GO" id="GO:0051015">
    <property type="term" value="F:actin filament binding"/>
    <property type="evidence" value="ECO:0007669"/>
    <property type="project" value="InterPro"/>
</dbReference>
<feature type="repeat" description="Filamin" evidence="7">
    <location>
        <begin position="2419"/>
        <end position="2513"/>
    </location>
</feature>
<feature type="repeat" description="Filamin" evidence="7">
    <location>
        <begin position="1449"/>
        <end position="1543"/>
    </location>
</feature>
<feature type="domain" description="Calponin-homology (CH)" evidence="8">
    <location>
        <begin position="43"/>
        <end position="148"/>
    </location>
</feature>
<feature type="repeat" description="Filamin" evidence="7">
    <location>
        <begin position="575"/>
        <end position="666"/>
    </location>
</feature>
<dbReference type="InterPro" id="IPR013783">
    <property type="entry name" value="Ig-like_fold"/>
</dbReference>
<accession>A0A9N9WUG9</accession>
<dbReference type="GO" id="GO:0005856">
    <property type="term" value="C:cytoskeleton"/>
    <property type="evidence" value="ECO:0007669"/>
    <property type="project" value="UniProtKB-SubCell"/>
</dbReference>
<dbReference type="InterPro" id="IPR036872">
    <property type="entry name" value="CH_dom_sf"/>
</dbReference>
<evidence type="ECO:0000313" key="10">
    <source>
        <dbReference type="Proteomes" id="UP001153620"/>
    </source>
</evidence>
<feature type="repeat" description="Filamin" evidence="7">
    <location>
        <begin position="767"/>
        <end position="864"/>
    </location>
</feature>
<keyword evidence="3" id="KW-0963">Cytoplasm</keyword>
<dbReference type="PROSITE" id="PS50194">
    <property type="entry name" value="FILAMIN_REPEAT"/>
    <property type="match status" value="22"/>
</dbReference>
<reference evidence="9" key="1">
    <citation type="submission" date="2022-01" db="EMBL/GenBank/DDBJ databases">
        <authorList>
            <person name="King R."/>
        </authorList>
    </citation>
    <scope>NUCLEOTIDE SEQUENCE</scope>
</reference>
<dbReference type="FunFam" id="2.60.40.10:FF:000001">
    <property type="entry name" value="Filamin-C isoform b"/>
    <property type="match status" value="2"/>
</dbReference>
<keyword evidence="4" id="KW-0677">Repeat</keyword>
<dbReference type="FunFam" id="2.60.40.10:FF:000096">
    <property type="entry name" value="filamin-C isoform X2"/>
    <property type="match status" value="1"/>
</dbReference>
<name>A0A9N9WUG9_9DIPT</name>
<reference evidence="9" key="2">
    <citation type="submission" date="2022-10" db="EMBL/GenBank/DDBJ databases">
        <authorList>
            <consortium name="ENA_rothamsted_submissions"/>
            <consortium name="culmorum"/>
            <person name="King R."/>
        </authorList>
    </citation>
    <scope>NUCLEOTIDE SEQUENCE</scope>
</reference>
<dbReference type="PROSITE" id="PS00019">
    <property type="entry name" value="ACTININ_1"/>
    <property type="match status" value="1"/>
</dbReference>
<dbReference type="FunFam" id="2.60.40.10:FF:000140">
    <property type="entry name" value="FiLamiN (Actin binding protein) homolog"/>
    <property type="match status" value="3"/>
</dbReference>
<dbReference type="CDD" id="cd21315">
    <property type="entry name" value="CH_dFLNA-like_rpt2"/>
    <property type="match status" value="1"/>
</dbReference>
<dbReference type="FunFam" id="1.10.418.10:FF:000006">
    <property type="entry name" value="Filamin-B isoform A"/>
    <property type="match status" value="1"/>
</dbReference>
<organism evidence="9 10">
    <name type="scientific">Chironomus riparius</name>
    <dbReference type="NCBI Taxonomy" id="315576"/>
    <lineage>
        <taxon>Eukaryota</taxon>
        <taxon>Metazoa</taxon>
        <taxon>Ecdysozoa</taxon>
        <taxon>Arthropoda</taxon>
        <taxon>Hexapoda</taxon>
        <taxon>Insecta</taxon>
        <taxon>Pterygota</taxon>
        <taxon>Neoptera</taxon>
        <taxon>Endopterygota</taxon>
        <taxon>Diptera</taxon>
        <taxon>Nematocera</taxon>
        <taxon>Chironomoidea</taxon>
        <taxon>Chironomidae</taxon>
        <taxon>Chironominae</taxon>
        <taxon>Chironomus</taxon>
    </lineage>
</organism>
<feature type="repeat" description="Filamin" evidence="7">
    <location>
        <begin position="1999"/>
        <end position="2099"/>
    </location>
</feature>
<feature type="repeat" description="Filamin" evidence="7">
    <location>
        <begin position="1054"/>
        <end position="1153"/>
    </location>
</feature>
<dbReference type="InterPro" id="IPR001589">
    <property type="entry name" value="Actinin_actin-bd_CS"/>
</dbReference>
<dbReference type="PANTHER" id="PTHR38537:SF8">
    <property type="entry name" value="FILAMIN-A"/>
    <property type="match status" value="1"/>
</dbReference>
<dbReference type="Pfam" id="PF00307">
    <property type="entry name" value="CH"/>
    <property type="match status" value="2"/>
</dbReference>
<dbReference type="SUPFAM" id="SSF47576">
    <property type="entry name" value="Calponin-homology domain, CH-domain"/>
    <property type="match status" value="1"/>
</dbReference>
<dbReference type="FunFam" id="2.60.40.10:FF:000092">
    <property type="entry name" value="Filamin-B isoform B"/>
    <property type="match status" value="1"/>
</dbReference>